<dbReference type="PROSITE" id="PS50097">
    <property type="entry name" value="BTB"/>
    <property type="match status" value="1"/>
</dbReference>
<organism evidence="3 4">
    <name type="scientific">Acaulospora morrowiae</name>
    <dbReference type="NCBI Taxonomy" id="94023"/>
    <lineage>
        <taxon>Eukaryota</taxon>
        <taxon>Fungi</taxon>
        <taxon>Fungi incertae sedis</taxon>
        <taxon>Mucoromycota</taxon>
        <taxon>Glomeromycotina</taxon>
        <taxon>Glomeromycetes</taxon>
        <taxon>Diversisporales</taxon>
        <taxon>Acaulosporaceae</taxon>
        <taxon>Acaulospora</taxon>
    </lineage>
</organism>
<dbReference type="Pfam" id="PF00651">
    <property type="entry name" value="BTB"/>
    <property type="match status" value="1"/>
</dbReference>
<gene>
    <name evidence="3" type="ORF">AMORRO_LOCUS8315</name>
</gene>
<dbReference type="EMBL" id="CAJVPV010006980">
    <property type="protein sequence ID" value="CAG8613118.1"/>
    <property type="molecule type" value="Genomic_DNA"/>
</dbReference>
<evidence type="ECO:0000313" key="4">
    <source>
        <dbReference type="Proteomes" id="UP000789342"/>
    </source>
</evidence>
<dbReference type="PANTHER" id="PTHR24413">
    <property type="entry name" value="SPECKLE-TYPE POZ PROTEIN"/>
    <property type="match status" value="1"/>
</dbReference>
<evidence type="ECO:0000259" key="1">
    <source>
        <dbReference type="PROSITE" id="PS50097"/>
    </source>
</evidence>
<proteinExistence type="predicted"/>
<name>A0A9N9GMU0_9GLOM</name>
<sequence>MSRQFIPKLCNDLIELLEEDTNYFDVIIEVGEEITNKKMFQAHSVILHYRSPYFRKVLANSTRNGENEYVLRLPNISGNIFQILLRYIYNGSLVIDSLTNLDIFRLLIAADDLYLQEFFHLSSREFFEKVRPFEKIIRQRVYEDLMQYFLVPGSDPNTEILPPRQGMIDSTLITSKHASLLSSWIDHKHQCSKLPLGFSYYEIYENPYEFKLLLRGTRDDFSLASFKGLCYDKPMTIVVMRVKGTDELVGGFNPKSWIPGENVYEYSEDSFLFAFRGSNISRGGMGVKNIILSRVEQPTHALYQSANNGLTFGGGDLEMYGEYFNEENKIYCNKYEYERCIRQAG</sequence>
<dbReference type="OrthoDB" id="2447740at2759"/>
<dbReference type="SMART" id="SM00225">
    <property type="entry name" value="BTB"/>
    <property type="match status" value="1"/>
</dbReference>
<keyword evidence="4" id="KW-1185">Reference proteome</keyword>
<dbReference type="AlphaFoldDB" id="A0A9N9GMU0"/>
<dbReference type="SUPFAM" id="SSF54695">
    <property type="entry name" value="POZ domain"/>
    <property type="match status" value="1"/>
</dbReference>
<dbReference type="InterPro" id="IPR006571">
    <property type="entry name" value="TLDc_dom"/>
</dbReference>
<dbReference type="Gene3D" id="3.30.710.10">
    <property type="entry name" value="Potassium Channel Kv1.1, Chain A"/>
    <property type="match status" value="1"/>
</dbReference>
<dbReference type="InterPro" id="IPR000210">
    <property type="entry name" value="BTB/POZ_dom"/>
</dbReference>
<dbReference type="CDD" id="cd18186">
    <property type="entry name" value="BTB_POZ_ZBTB_KLHL-like"/>
    <property type="match status" value="1"/>
</dbReference>
<feature type="domain" description="BTB" evidence="1">
    <location>
        <begin position="24"/>
        <end position="97"/>
    </location>
</feature>
<reference evidence="3" key="1">
    <citation type="submission" date="2021-06" db="EMBL/GenBank/DDBJ databases">
        <authorList>
            <person name="Kallberg Y."/>
            <person name="Tangrot J."/>
            <person name="Rosling A."/>
        </authorList>
    </citation>
    <scope>NUCLEOTIDE SEQUENCE</scope>
    <source>
        <strain evidence="3">CL551</strain>
    </source>
</reference>
<evidence type="ECO:0000259" key="2">
    <source>
        <dbReference type="PROSITE" id="PS51886"/>
    </source>
</evidence>
<dbReference type="InterPro" id="IPR011333">
    <property type="entry name" value="SKP1/BTB/POZ_sf"/>
</dbReference>
<accession>A0A9N9GMU0</accession>
<protein>
    <submittedName>
        <fullName evidence="3">9271_t:CDS:1</fullName>
    </submittedName>
</protein>
<evidence type="ECO:0000313" key="3">
    <source>
        <dbReference type="EMBL" id="CAG8613118.1"/>
    </source>
</evidence>
<dbReference type="PROSITE" id="PS51886">
    <property type="entry name" value="TLDC"/>
    <property type="match status" value="1"/>
</dbReference>
<feature type="non-terminal residue" evidence="3">
    <location>
        <position position="1"/>
    </location>
</feature>
<dbReference type="Proteomes" id="UP000789342">
    <property type="component" value="Unassembled WGS sequence"/>
</dbReference>
<feature type="domain" description="TLDc" evidence="2">
    <location>
        <begin position="171"/>
        <end position="345"/>
    </location>
</feature>
<dbReference type="Pfam" id="PF07534">
    <property type="entry name" value="TLD"/>
    <property type="match status" value="1"/>
</dbReference>
<comment type="caution">
    <text evidence="3">The sequence shown here is derived from an EMBL/GenBank/DDBJ whole genome shotgun (WGS) entry which is preliminary data.</text>
</comment>